<comment type="caution">
    <text evidence="2">The sequence shown here is derived from an EMBL/GenBank/DDBJ whole genome shotgun (WGS) entry which is preliminary data.</text>
</comment>
<evidence type="ECO:0000259" key="1">
    <source>
        <dbReference type="Pfam" id="PF18029"/>
    </source>
</evidence>
<dbReference type="Gene3D" id="3.10.180.10">
    <property type="entry name" value="2,3-Dihydroxybiphenyl 1,2-Dioxygenase, domain 1"/>
    <property type="match status" value="1"/>
</dbReference>
<dbReference type="InterPro" id="IPR029068">
    <property type="entry name" value="Glyas_Bleomycin-R_OHBP_Dase"/>
</dbReference>
<dbReference type="SUPFAM" id="SSF54593">
    <property type="entry name" value="Glyoxalase/Bleomycin resistance protein/Dihydroxybiphenyl dioxygenase"/>
    <property type="match status" value="1"/>
</dbReference>
<feature type="domain" description="Glyoxalase-like" evidence="1">
    <location>
        <begin position="10"/>
        <end position="125"/>
    </location>
</feature>
<name>A0ABW7EZC2_9BURK</name>
<keyword evidence="3" id="KW-1185">Reference proteome</keyword>
<dbReference type="Pfam" id="PF18029">
    <property type="entry name" value="Glyoxalase_6"/>
    <property type="match status" value="1"/>
</dbReference>
<accession>A0ABW7EZC2</accession>
<dbReference type="EMBL" id="JBIGHV010000002">
    <property type="protein sequence ID" value="MFG6429723.1"/>
    <property type="molecule type" value="Genomic_DNA"/>
</dbReference>
<dbReference type="RefSeq" id="WP_394477389.1">
    <property type="nucleotide sequence ID" value="NZ_JBIGHV010000002.1"/>
</dbReference>
<evidence type="ECO:0000313" key="3">
    <source>
        <dbReference type="Proteomes" id="UP001606210"/>
    </source>
</evidence>
<dbReference type="Proteomes" id="UP001606210">
    <property type="component" value="Unassembled WGS sequence"/>
</dbReference>
<proteinExistence type="predicted"/>
<gene>
    <name evidence="2" type="ORF">ACG00Y_07360</name>
</gene>
<dbReference type="InterPro" id="IPR041581">
    <property type="entry name" value="Glyoxalase_6"/>
</dbReference>
<organism evidence="2 3">
    <name type="scientific">Pelomonas parva</name>
    <dbReference type="NCBI Taxonomy" id="3299032"/>
    <lineage>
        <taxon>Bacteria</taxon>
        <taxon>Pseudomonadati</taxon>
        <taxon>Pseudomonadota</taxon>
        <taxon>Betaproteobacteria</taxon>
        <taxon>Burkholderiales</taxon>
        <taxon>Sphaerotilaceae</taxon>
        <taxon>Roseateles</taxon>
    </lineage>
</organism>
<reference evidence="2 3" key="1">
    <citation type="submission" date="2024-08" db="EMBL/GenBank/DDBJ databases">
        <authorList>
            <person name="Lu H."/>
        </authorList>
    </citation>
    <scope>NUCLEOTIDE SEQUENCE [LARGE SCALE GENOMIC DNA]</scope>
    <source>
        <strain evidence="2 3">LYH14W</strain>
    </source>
</reference>
<protein>
    <submittedName>
        <fullName evidence="2">VOC family protein</fullName>
    </submittedName>
</protein>
<sequence length="130" mass="13867">MPAPVSSAAVLYAKDLALVSGFYSAIAELPVTESEPGHVALEANGFQLVVVAVPPHIATTIQIQSPPVRREDTPIKLVFFVRSLAAAAVKVARLGGQMNPPEQSWQFQGAQVLDGHDPEGNVFQLRQAAR</sequence>
<evidence type="ECO:0000313" key="2">
    <source>
        <dbReference type="EMBL" id="MFG6429723.1"/>
    </source>
</evidence>